<evidence type="ECO:0000256" key="4">
    <source>
        <dbReference type="ARBA" id="ARBA00022989"/>
    </source>
</evidence>
<feature type="transmembrane region" description="Helical" evidence="6">
    <location>
        <begin position="36"/>
        <end position="53"/>
    </location>
</feature>
<comment type="subcellular location">
    <subcellularLocation>
        <location evidence="1">Cell membrane</location>
        <topology evidence="1">Multi-pass membrane protein</topology>
    </subcellularLocation>
</comment>
<feature type="transmembrane region" description="Helical" evidence="6">
    <location>
        <begin position="12"/>
        <end position="29"/>
    </location>
</feature>
<reference evidence="7 8" key="1">
    <citation type="submission" date="2016-12" db="EMBL/GenBank/DDBJ databases">
        <title>Discovery of methanogenic haloarchaea.</title>
        <authorList>
            <person name="Sorokin D.Y."/>
            <person name="Makarova K.S."/>
            <person name="Abbas B."/>
            <person name="Ferrer M."/>
            <person name="Golyshin P.N."/>
        </authorList>
    </citation>
    <scope>NUCLEOTIDE SEQUENCE [LARGE SCALE GENOMIC DNA]</scope>
    <source>
        <strain evidence="7">AMET1</strain>
    </source>
</reference>
<feature type="transmembrane region" description="Helical" evidence="6">
    <location>
        <begin position="82"/>
        <end position="103"/>
    </location>
</feature>
<proteinExistence type="predicted"/>
<evidence type="ECO:0000313" key="7">
    <source>
        <dbReference type="EMBL" id="OUJ19170.1"/>
    </source>
</evidence>
<comment type="caution">
    <text evidence="7">The sequence shown here is derived from an EMBL/GenBank/DDBJ whole genome shotgun (WGS) entry which is preliminary data.</text>
</comment>
<dbReference type="InterPro" id="IPR050601">
    <property type="entry name" value="CPA3_antiporter_subunitC"/>
</dbReference>
<dbReference type="EMBL" id="MRZU01000003">
    <property type="protein sequence ID" value="OUJ19170.1"/>
    <property type="molecule type" value="Genomic_DNA"/>
</dbReference>
<dbReference type="PANTHER" id="PTHR34583">
    <property type="entry name" value="ANTIPORTER SUBUNIT MNHC2-RELATED"/>
    <property type="match status" value="1"/>
</dbReference>
<dbReference type="RefSeq" id="WP_086637201.1">
    <property type="nucleotide sequence ID" value="NZ_MRZU01000003.1"/>
</dbReference>
<keyword evidence="5 6" id="KW-0472">Membrane</keyword>
<gene>
    <name evidence="7" type="ORF">AMET1_0823</name>
</gene>
<organism evidence="7 8">
    <name type="scientific">Methanonatronarchaeum thermophilum</name>
    <dbReference type="NCBI Taxonomy" id="1927129"/>
    <lineage>
        <taxon>Archaea</taxon>
        <taxon>Methanobacteriati</taxon>
        <taxon>Methanobacteriota</taxon>
        <taxon>Methanonatronarchaeia</taxon>
        <taxon>Methanonatronarchaeales</taxon>
        <taxon>Methanonatronarchaeaceae</taxon>
        <taxon>Methanonatronarchaeum</taxon>
    </lineage>
</organism>
<sequence>MNFEFYLLHYNYWVSIILFMIGLYAMIAKKNLIKKFMGLNIVETSIFLFYISMADKADAIAPVLYNYDQVNVDQHANPLPSIIILTAIVIALAITATALALIIRIYEEYGTLNSDEIEELW</sequence>
<accession>A0A1Y3GD54</accession>
<name>A0A1Y3GD54_9EURY</name>
<dbReference type="PANTHER" id="PTHR34583:SF2">
    <property type="entry name" value="ANTIPORTER SUBUNIT MNHC2-RELATED"/>
    <property type="match status" value="1"/>
</dbReference>
<keyword evidence="8" id="KW-1185">Reference proteome</keyword>
<dbReference type="Gene3D" id="1.10.287.3510">
    <property type="match status" value="1"/>
</dbReference>
<dbReference type="OrthoDB" id="18006at2157"/>
<evidence type="ECO:0000256" key="6">
    <source>
        <dbReference type="SAM" id="Phobius"/>
    </source>
</evidence>
<keyword evidence="3 6" id="KW-0812">Transmembrane</keyword>
<evidence type="ECO:0000256" key="1">
    <source>
        <dbReference type="ARBA" id="ARBA00004651"/>
    </source>
</evidence>
<keyword evidence="4 6" id="KW-1133">Transmembrane helix</keyword>
<evidence type="ECO:0000256" key="3">
    <source>
        <dbReference type="ARBA" id="ARBA00022692"/>
    </source>
</evidence>
<dbReference type="InterPro" id="IPR039428">
    <property type="entry name" value="NUOK/Mnh_C1-like"/>
</dbReference>
<dbReference type="AlphaFoldDB" id="A0A1Y3GD54"/>
<evidence type="ECO:0000313" key="8">
    <source>
        <dbReference type="Proteomes" id="UP000195137"/>
    </source>
</evidence>
<evidence type="ECO:0000256" key="2">
    <source>
        <dbReference type="ARBA" id="ARBA00022475"/>
    </source>
</evidence>
<dbReference type="Pfam" id="PF00420">
    <property type="entry name" value="Oxidored_q2"/>
    <property type="match status" value="1"/>
</dbReference>
<evidence type="ECO:0000256" key="5">
    <source>
        <dbReference type="ARBA" id="ARBA00023136"/>
    </source>
</evidence>
<dbReference type="NCBIfam" id="NF005624">
    <property type="entry name" value="PRK07375.2-3"/>
    <property type="match status" value="1"/>
</dbReference>
<keyword evidence="2" id="KW-1003">Cell membrane</keyword>
<protein>
    <submittedName>
        <fullName evidence="7">Multisubunit Na+/H+ antiporter MnhC subunit</fullName>
    </submittedName>
</protein>
<dbReference type="Proteomes" id="UP000195137">
    <property type="component" value="Unassembled WGS sequence"/>
</dbReference>
<dbReference type="GO" id="GO:0005886">
    <property type="term" value="C:plasma membrane"/>
    <property type="evidence" value="ECO:0007669"/>
    <property type="project" value="UniProtKB-SubCell"/>
</dbReference>